<keyword evidence="1" id="KW-1133">Transmembrane helix</keyword>
<dbReference type="EMBL" id="CANHGI010000004">
    <property type="protein sequence ID" value="CAI5448677.1"/>
    <property type="molecule type" value="Genomic_DNA"/>
</dbReference>
<keyword evidence="3" id="KW-1185">Reference proteome</keyword>
<accession>A0A9P1N5L1</accession>
<feature type="transmembrane region" description="Helical" evidence="1">
    <location>
        <begin position="32"/>
        <end position="54"/>
    </location>
</feature>
<keyword evidence="1" id="KW-0812">Transmembrane</keyword>
<name>A0A9P1N5L1_9PELO</name>
<feature type="transmembrane region" description="Helical" evidence="1">
    <location>
        <begin position="144"/>
        <end position="164"/>
    </location>
</feature>
<gene>
    <name evidence="2" type="ORF">CAMP_LOCUS11314</name>
</gene>
<feature type="transmembrane region" description="Helical" evidence="1">
    <location>
        <begin position="224"/>
        <end position="247"/>
    </location>
</feature>
<dbReference type="Proteomes" id="UP001152747">
    <property type="component" value="Unassembled WGS sequence"/>
</dbReference>
<reference evidence="2" key="1">
    <citation type="submission" date="2022-11" db="EMBL/GenBank/DDBJ databases">
        <authorList>
            <person name="Kikuchi T."/>
        </authorList>
    </citation>
    <scope>NUCLEOTIDE SEQUENCE</scope>
    <source>
        <strain evidence="2">PS1010</strain>
    </source>
</reference>
<dbReference type="AlphaFoldDB" id="A0A9P1N5L1"/>
<sequence>MSFAFNNSKFDELPMANSSVMSTIMQSSFSNYYQWGVTIFNLIIQLIFLITVIYQGLHKSSSFFKMHIILSISIIIRSFFLIFINNCMLFSKDSLLPDLTQVSLYADFIVDTFKNIMIFLMALNRCLSFIKRNLMEFLFDPKRYIFWVVVSLIFSIVFNVYQIIRYGIVRSFVDGLGFMDSATSMDDRTTYYALYMFPALTVLCYLILFCYFKNLPKNKTSQTGTQSTAIHLFSSLILNLLCSFYALLFCEDTNRLVLKLYYCVNQSPEIALPLIFVISNWRMKIKQRTVFLRKTSSKKTAEFS</sequence>
<feature type="transmembrane region" description="Helical" evidence="1">
    <location>
        <begin position="192"/>
        <end position="212"/>
    </location>
</feature>
<evidence type="ECO:0000256" key="1">
    <source>
        <dbReference type="SAM" id="Phobius"/>
    </source>
</evidence>
<feature type="transmembrane region" description="Helical" evidence="1">
    <location>
        <begin position="66"/>
        <end position="84"/>
    </location>
</feature>
<comment type="caution">
    <text evidence="2">The sequence shown here is derived from an EMBL/GenBank/DDBJ whole genome shotgun (WGS) entry which is preliminary data.</text>
</comment>
<protein>
    <recommendedName>
        <fullName evidence="4">Serpentine receptor class gamma</fullName>
    </recommendedName>
</protein>
<organism evidence="2 3">
    <name type="scientific">Caenorhabditis angaria</name>
    <dbReference type="NCBI Taxonomy" id="860376"/>
    <lineage>
        <taxon>Eukaryota</taxon>
        <taxon>Metazoa</taxon>
        <taxon>Ecdysozoa</taxon>
        <taxon>Nematoda</taxon>
        <taxon>Chromadorea</taxon>
        <taxon>Rhabditida</taxon>
        <taxon>Rhabditina</taxon>
        <taxon>Rhabditomorpha</taxon>
        <taxon>Rhabditoidea</taxon>
        <taxon>Rhabditidae</taxon>
        <taxon>Peloderinae</taxon>
        <taxon>Caenorhabditis</taxon>
    </lineage>
</organism>
<keyword evidence="1" id="KW-0472">Membrane</keyword>
<evidence type="ECO:0000313" key="2">
    <source>
        <dbReference type="EMBL" id="CAI5448677.1"/>
    </source>
</evidence>
<proteinExistence type="predicted"/>
<feature type="transmembrane region" description="Helical" evidence="1">
    <location>
        <begin position="104"/>
        <end position="123"/>
    </location>
</feature>
<feature type="transmembrane region" description="Helical" evidence="1">
    <location>
        <begin position="259"/>
        <end position="278"/>
    </location>
</feature>
<evidence type="ECO:0008006" key="4">
    <source>
        <dbReference type="Google" id="ProtNLM"/>
    </source>
</evidence>
<evidence type="ECO:0000313" key="3">
    <source>
        <dbReference type="Proteomes" id="UP001152747"/>
    </source>
</evidence>